<keyword evidence="3" id="KW-1185">Reference proteome</keyword>
<dbReference type="AlphaFoldDB" id="A0AAD5J5X5"/>
<dbReference type="Proteomes" id="UP001064489">
    <property type="component" value="Chromosome 3"/>
</dbReference>
<reference evidence="2" key="2">
    <citation type="submission" date="2023-02" db="EMBL/GenBank/DDBJ databases">
        <authorList>
            <person name="Swenson N.G."/>
            <person name="Wegrzyn J.L."/>
            <person name="Mcevoy S.L."/>
        </authorList>
    </citation>
    <scope>NUCLEOTIDE SEQUENCE</scope>
    <source>
        <strain evidence="2">91603</strain>
        <tissue evidence="2">Leaf</tissue>
    </source>
</reference>
<reference evidence="2" key="1">
    <citation type="journal article" date="2022" name="Plant J.">
        <title>Strategies of tolerance reflected in two North American maple genomes.</title>
        <authorList>
            <person name="McEvoy S.L."/>
            <person name="Sezen U.U."/>
            <person name="Trouern-Trend A."/>
            <person name="McMahon S.M."/>
            <person name="Schaberg P.G."/>
            <person name="Yang J."/>
            <person name="Wegrzyn J.L."/>
            <person name="Swenson N.G."/>
        </authorList>
    </citation>
    <scope>NUCLEOTIDE SEQUENCE</scope>
    <source>
        <strain evidence="2">91603</strain>
    </source>
</reference>
<dbReference type="EMBL" id="JAJSOW010000100">
    <property type="protein sequence ID" value="KAI9186681.1"/>
    <property type="molecule type" value="Genomic_DNA"/>
</dbReference>
<gene>
    <name evidence="2" type="ORF">LWI28_019807</name>
</gene>
<feature type="compositionally biased region" description="Basic and acidic residues" evidence="1">
    <location>
        <begin position="146"/>
        <end position="161"/>
    </location>
</feature>
<evidence type="ECO:0000313" key="2">
    <source>
        <dbReference type="EMBL" id="KAI9186681.1"/>
    </source>
</evidence>
<name>A0AAD5J5X5_ACENE</name>
<accession>A0AAD5J5X5</accession>
<proteinExistence type="predicted"/>
<evidence type="ECO:0000256" key="1">
    <source>
        <dbReference type="SAM" id="MobiDB-lite"/>
    </source>
</evidence>
<evidence type="ECO:0000313" key="3">
    <source>
        <dbReference type="Proteomes" id="UP001064489"/>
    </source>
</evidence>
<protein>
    <submittedName>
        <fullName evidence="2">Uncharacterized protein</fullName>
    </submittedName>
</protein>
<feature type="region of interest" description="Disordered" evidence="1">
    <location>
        <begin position="115"/>
        <end position="161"/>
    </location>
</feature>
<comment type="caution">
    <text evidence="2">The sequence shown here is derived from an EMBL/GenBank/DDBJ whole genome shotgun (WGS) entry which is preliminary data.</text>
</comment>
<organism evidence="2 3">
    <name type="scientific">Acer negundo</name>
    <name type="common">Box elder</name>
    <dbReference type="NCBI Taxonomy" id="4023"/>
    <lineage>
        <taxon>Eukaryota</taxon>
        <taxon>Viridiplantae</taxon>
        <taxon>Streptophyta</taxon>
        <taxon>Embryophyta</taxon>
        <taxon>Tracheophyta</taxon>
        <taxon>Spermatophyta</taxon>
        <taxon>Magnoliopsida</taxon>
        <taxon>eudicotyledons</taxon>
        <taxon>Gunneridae</taxon>
        <taxon>Pentapetalae</taxon>
        <taxon>rosids</taxon>
        <taxon>malvids</taxon>
        <taxon>Sapindales</taxon>
        <taxon>Sapindaceae</taxon>
        <taxon>Hippocastanoideae</taxon>
        <taxon>Acereae</taxon>
        <taxon>Acer</taxon>
    </lineage>
</organism>
<sequence length="161" mass="18705">MLDIKLFNHLRSLRSQQVTVQLAVTICKLPTLSILGIRRKFSEGLKVNIQGLINNLDQVKEFWRLHSRYPVYCEVYQQLHHYCSDICEIKRSKCGTRAEAMEAYKKKLEEYNNSIAAATDDNQQPHKDLVEEEEEHTTNNTIAGAKEAKTKKNESKRVKDR</sequence>